<dbReference type="GO" id="GO:0016853">
    <property type="term" value="F:isomerase activity"/>
    <property type="evidence" value="ECO:0007669"/>
    <property type="project" value="UniProtKB-KW"/>
</dbReference>
<dbReference type="PANTHER" id="PTHR21660:SF1">
    <property type="entry name" value="ACYL-COENZYME A THIOESTERASE 13"/>
    <property type="match status" value="1"/>
</dbReference>
<reference evidence="4" key="1">
    <citation type="journal article" date="2020" name="Stud. Mycol.">
        <title>101 Dothideomycetes genomes: a test case for predicting lifestyles and emergence of pathogens.</title>
        <authorList>
            <person name="Haridas S."/>
            <person name="Albert R."/>
            <person name="Binder M."/>
            <person name="Bloem J."/>
            <person name="Labutti K."/>
            <person name="Salamov A."/>
            <person name="Andreopoulos B."/>
            <person name="Baker S."/>
            <person name="Barry K."/>
            <person name="Bills G."/>
            <person name="Bluhm B."/>
            <person name="Cannon C."/>
            <person name="Castanera R."/>
            <person name="Culley D."/>
            <person name="Daum C."/>
            <person name="Ezra D."/>
            <person name="Gonzalez J."/>
            <person name="Henrissat B."/>
            <person name="Kuo A."/>
            <person name="Liang C."/>
            <person name="Lipzen A."/>
            <person name="Lutzoni F."/>
            <person name="Magnuson J."/>
            <person name="Mondo S."/>
            <person name="Nolan M."/>
            <person name="Ohm R."/>
            <person name="Pangilinan J."/>
            <person name="Park H.-J."/>
            <person name="Ramirez L."/>
            <person name="Alfaro M."/>
            <person name="Sun H."/>
            <person name="Tritt A."/>
            <person name="Yoshinaga Y."/>
            <person name="Zwiers L.-H."/>
            <person name="Turgeon B."/>
            <person name="Goodwin S."/>
            <person name="Spatafora J."/>
            <person name="Crous P."/>
            <person name="Grigoriev I."/>
        </authorList>
    </citation>
    <scope>NUCLEOTIDE SEQUENCE</scope>
    <source>
        <strain evidence="4">CBS 122368</strain>
    </source>
</reference>
<dbReference type="SUPFAM" id="SSF54637">
    <property type="entry name" value="Thioesterase/thiol ester dehydrase-isomerase"/>
    <property type="match status" value="1"/>
</dbReference>
<evidence type="ECO:0000313" key="5">
    <source>
        <dbReference type="Proteomes" id="UP000800094"/>
    </source>
</evidence>
<dbReference type="Gene3D" id="3.10.129.10">
    <property type="entry name" value="Hotdog Thioesterase"/>
    <property type="match status" value="1"/>
</dbReference>
<dbReference type="InterPro" id="IPR006683">
    <property type="entry name" value="Thioestr_dom"/>
</dbReference>
<keyword evidence="2" id="KW-0378">Hydrolase</keyword>
<dbReference type="CDD" id="cd03443">
    <property type="entry name" value="PaaI_thioesterase"/>
    <property type="match status" value="1"/>
</dbReference>
<organism evidence="4 5">
    <name type="scientific">Trematosphaeria pertusa</name>
    <dbReference type="NCBI Taxonomy" id="390896"/>
    <lineage>
        <taxon>Eukaryota</taxon>
        <taxon>Fungi</taxon>
        <taxon>Dikarya</taxon>
        <taxon>Ascomycota</taxon>
        <taxon>Pezizomycotina</taxon>
        <taxon>Dothideomycetes</taxon>
        <taxon>Pleosporomycetidae</taxon>
        <taxon>Pleosporales</taxon>
        <taxon>Massarineae</taxon>
        <taxon>Trematosphaeriaceae</taxon>
        <taxon>Trematosphaeria</taxon>
    </lineage>
</organism>
<dbReference type="GO" id="GO:0047617">
    <property type="term" value="F:fatty acyl-CoA hydrolase activity"/>
    <property type="evidence" value="ECO:0007669"/>
    <property type="project" value="InterPro"/>
</dbReference>
<accession>A0A6A6IUU5</accession>
<dbReference type="AlphaFoldDB" id="A0A6A6IUU5"/>
<evidence type="ECO:0000256" key="1">
    <source>
        <dbReference type="ARBA" id="ARBA00008324"/>
    </source>
</evidence>
<proteinExistence type="inferred from homology"/>
<keyword evidence="5" id="KW-1185">Reference proteome</keyword>
<dbReference type="RefSeq" id="XP_033689335.1">
    <property type="nucleotide sequence ID" value="XM_033827794.1"/>
</dbReference>
<dbReference type="PANTHER" id="PTHR21660">
    <property type="entry name" value="THIOESTERASE SUPERFAMILY MEMBER-RELATED"/>
    <property type="match status" value="1"/>
</dbReference>
<dbReference type="InterPro" id="IPR003736">
    <property type="entry name" value="PAAI_dom"/>
</dbReference>
<dbReference type="GeneID" id="54581124"/>
<dbReference type="Proteomes" id="UP000800094">
    <property type="component" value="Unassembled WGS sequence"/>
</dbReference>
<feature type="domain" description="Thioesterase" evidence="3">
    <location>
        <begin position="80"/>
        <end position="159"/>
    </location>
</feature>
<keyword evidence="4" id="KW-0413">Isomerase</keyword>
<sequence>MGSRARKFHEEAGDKELTPYEKVQKWFEVAGMEGYGGHDSLLPKIMTLESAIFDPTPSNPHNSQTVFSLTIPRELCNMSGSLHGGAVALIFDICTSTAITACSKAGFWDTGHVSRTLNCTYLRPAMEGQKVWVESQVVHLGKRLGMTRGEIRTEDGKVCYLCEHGKAAVGKSSL</sequence>
<dbReference type="OrthoDB" id="2831072at2759"/>
<name>A0A6A6IUU5_9PLEO</name>
<dbReference type="EMBL" id="ML987190">
    <property type="protein sequence ID" value="KAF2254331.1"/>
    <property type="molecule type" value="Genomic_DNA"/>
</dbReference>
<evidence type="ECO:0000313" key="4">
    <source>
        <dbReference type="EMBL" id="KAF2254331.1"/>
    </source>
</evidence>
<dbReference type="InterPro" id="IPR039298">
    <property type="entry name" value="ACOT13"/>
</dbReference>
<gene>
    <name evidence="4" type="ORF">BU26DRAFT_514265</name>
</gene>
<dbReference type="NCBIfam" id="TIGR00369">
    <property type="entry name" value="unchar_dom_1"/>
    <property type="match status" value="1"/>
</dbReference>
<evidence type="ECO:0000256" key="2">
    <source>
        <dbReference type="ARBA" id="ARBA00022801"/>
    </source>
</evidence>
<dbReference type="Pfam" id="PF03061">
    <property type="entry name" value="4HBT"/>
    <property type="match status" value="1"/>
</dbReference>
<dbReference type="InterPro" id="IPR029069">
    <property type="entry name" value="HotDog_dom_sf"/>
</dbReference>
<evidence type="ECO:0000259" key="3">
    <source>
        <dbReference type="Pfam" id="PF03061"/>
    </source>
</evidence>
<protein>
    <submittedName>
        <fullName evidence="4">Thioesterase/thiol ester dehydrase-isomerase</fullName>
    </submittedName>
</protein>
<comment type="similarity">
    <text evidence="1">Belongs to the thioesterase PaaI family.</text>
</comment>